<dbReference type="GO" id="GO:0016627">
    <property type="term" value="F:oxidoreductase activity, acting on the CH-CH group of donors"/>
    <property type="evidence" value="ECO:0007669"/>
    <property type="project" value="InterPro"/>
</dbReference>
<dbReference type="GO" id="GO:0005654">
    <property type="term" value="C:nucleoplasm"/>
    <property type="evidence" value="ECO:0007669"/>
    <property type="project" value="UniProtKB-SubCell"/>
</dbReference>
<feature type="domain" description="Cytochrome b5 heme-binding" evidence="27">
    <location>
        <begin position="924"/>
        <end position="1000"/>
    </location>
</feature>
<evidence type="ECO:0000256" key="17">
    <source>
        <dbReference type="ARBA" id="ARBA00022842"/>
    </source>
</evidence>
<dbReference type="InterPro" id="IPR006091">
    <property type="entry name" value="Acyl-CoA_Oxase/DH_mid-dom"/>
</dbReference>
<keyword evidence="18 26" id="KW-1133">Transmembrane helix</keyword>
<dbReference type="CDD" id="cd17327">
    <property type="entry name" value="MFS_FEN2_like"/>
    <property type="match status" value="1"/>
</dbReference>
<sequence length="1469" mass="163985">MQDCGNTRETARPTNPPAGPRASSSARIMHSPDLATAKDPLTVAGTGKNSEEAGTVVPRSTSVEDLGVDEKKLVRKLDLYLIWLVMSLYAFSFLDRVNIGNARLYHLESDLGLVGNQYQTAVSILFVPYLAFEVPSNLVLKKFTPRYWIAFITTAWGIIATLSGLVQSYGGLIACRILLGAVEAGLFPGLAVYLTLFYTRHELALRVGYLFVSAAIAGALGGLLAYGIGHMEGVAGLHGWRWIMIIEGLPTLCLGIATFFLLPNDAQSAYFLNEAEKKAMIVRHAREYGMTASAQEFSTGDMMRAFKDWKVWTFCIAQFGADTMLYGYSTFLPTIINGLGKWTPAQVQLLTIPCYFLGATTYMVVAYFSDRVQRRGLFCVMFGLISVIGYGLLISATPSGVHYFGCFLVAMGLYVLVGIPLAWLPNNCPRYGKRTTATGMQLTIGNASGIMAPFIYATAEGPRYIKGHAVTLSLVGMATVIYGLMSLWFRSQNKKRDAGEVHADHQHLSDDELAELGDESHHFRYRILSLNHSPREETSKSARMGIKQLFSIIKEEAPDAIKEGEIKNQFVRSDGQQLMNEEGETTSHLMGMFYRTLRICDNGIKPLYVFDGAPPKLKSGELARRYQRKQEANEGLEEAKETGTAEDVEKFSRRTVRVTKEHNAECQRLLKLMGIPFLIAPTEAEAQCAVLARAGKVYAAASEDMDTLCFNTPILLRHLTFSEQRKEPIQEIHLDKVLDGLNMDRKQFVDLCILLGCDYLDPIPKIGPHTALKLVREHGSLEKIVESIKNDKKGKYTIPDDWPYLDARDLFFEPDVRSAEDPLCDFKWDKPDVDGLVQFLVNEKGFSEDRVRSGALRLEKDLKSSQQSRLEGFFKPVPKTAEEQKAHKRKLEEKNEEKRKKLKEEKKEKAKAKAKPRAPSFKMSKTFSANDVASHKTPDSLWIIVDQDVYDLTKFQDDHPGGKKILQRVAGKDASKQFWKYHNEGILKKYKGQLQVGSLDSKPKVEAKPAAEPMPVAAPKATAPAKKPVTPKGQEEAEALEPFGAQIPFSDPSWYQGFHSPYFNESHTALRAEVREWVENEIEPNVTEWDEKKEVPPEIYKEMGRRGYLAGLLGTAFQSDYTENKIKSVAPEQWDLFHEMLLTDELSRAGSGGFVWNVIGGFGIGCPPLVKFGKKALKDRILPGILNGDKRICLAITEPDAGSDVANLTCEAKLSEDGKHYIVNGEKKWITNGIWSDYFTTAVRTGGPGMNGVSLLLIEREAGGVSTRRMDCQGVWSSGTTYITFEDVKVPVENLLGKENQGFRVIMTNFNHERIGIIIQCLRFSRVCFEESVKYANKRKTFGKKLIEHPVIRLKLAHMARQIEASYNWLENLIYQCEKMGETEAMLRLGGPIAGLKAQSTVTFEFCAREASQIFGGLSYSRGGQGGKVERLYRDVRAYAIPGGSEEIMLDLSMRQSMRVAKMLGGMKL</sequence>
<dbReference type="GO" id="GO:0022857">
    <property type="term" value="F:transmembrane transporter activity"/>
    <property type="evidence" value="ECO:0007669"/>
    <property type="project" value="InterPro"/>
</dbReference>
<dbReference type="SUPFAM" id="SSF103473">
    <property type="entry name" value="MFS general substrate transporter"/>
    <property type="match status" value="1"/>
</dbReference>
<dbReference type="Gene3D" id="1.10.540.10">
    <property type="entry name" value="Acyl-CoA dehydrogenase/oxidase, N-terminal domain"/>
    <property type="match status" value="1"/>
</dbReference>
<keyword evidence="20 26" id="KW-0472">Membrane</keyword>
<dbReference type="Pfam" id="PF07690">
    <property type="entry name" value="MFS_1"/>
    <property type="match status" value="1"/>
</dbReference>
<organism evidence="29 30">
    <name type="scientific">Phomopsis amygdali</name>
    <name type="common">Fusicoccum amygdali</name>
    <dbReference type="NCBI Taxonomy" id="1214568"/>
    <lineage>
        <taxon>Eukaryota</taxon>
        <taxon>Fungi</taxon>
        <taxon>Dikarya</taxon>
        <taxon>Ascomycota</taxon>
        <taxon>Pezizomycotina</taxon>
        <taxon>Sordariomycetes</taxon>
        <taxon>Sordariomycetidae</taxon>
        <taxon>Diaporthales</taxon>
        <taxon>Diaporthaceae</taxon>
        <taxon>Diaporthe</taxon>
    </lineage>
</organism>
<feature type="transmembrane region" description="Helical" evidence="26">
    <location>
        <begin position="402"/>
        <end position="424"/>
    </location>
</feature>
<keyword evidence="21 24" id="KW-0234">DNA repair</keyword>
<dbReference type="SUPFAM" id="SSF56645">
    <property type="entry name" value="Acyl-CoA dehydrogenase NM domain-like"/>
    <property type="match status" value="1"/>
</dbReference>
<dbReference type="InterPro" id="IPR020846">
    <property type="entry name" value="MFS_dom"/>
</dbReference>
<evidence type="ECO:0000256" key="3">
    <source>
        <dbReference type="ARBA" id="ARBA00004173"/>
    </source>
</evidence>
<evidence type="ECO:0000256" key="10">
    <source>
        <dbReference type="ARBA" id="ARBA00022722"/>
    </source>
</evidence>
<feature type="region of interest" description="Disordered" evidence="25">
    <location>
        <begin position="867"/>
        <end position="920"/>
    </location>
</feature>
<dbReference type="SUPFAM" id="SSF88723">
    <property type="entry name" value="PIN domain-like"/>
    <property type="match status" value="1"/>
</dbReference>
<dbReference type="Gene3D" id="1.10.150.20">
    <property type="entry name" value="5' to 3' exonuclease, C-terminal subdomain"/>
    <property type="match status" value="1"/>
</dbReference>
<dbReference type="Pfam" id="PF02771">
    <property type="entry name" value="Acyl-CoA_dh_N"/>
    <property type="match status" value="1"/>
</dbReference>
<dbReference type="PROSITE" id="PS50255">
    <property type="entry name" value="CYTOCHROME_B5_2"/>
    <property type="match status" value="1"/>
</dbReference>
<feature type="region of interest" description="Disordered" evidence="25">
    <location>
        <begin position="1"/>
        <end position="56"/>
    </location>
</feature>
<dbReference type="InterPro" id="IPR011701">
    <property type="entry name" value="MFS"/>
</dbReference>
<keyword evidence="8 26" id="KW-0812">Transmembrane</keyword>
<dbReference type="Proteomes" id="UP001265746">
    <property type="component" value="Unassembled WGS sequence"/>
</dbReference>
<dbReference type="SMART" id="SM01117">
    <property type="entry name" value="Cyt-b5"/>
    <property type="match status" value="1"/>
</dbReference>
<dbReference type="GO" id="GO:0003677">
    <property type="term" value="F:DNA binding"/>
    <property type="evidence" value="ECO:0007669"/>
    <property type="project" value="UniProtKB-UniRule"/>
</dbReference>
<dbReference type="InterPro" id="IPR009100">
    <property type="entry name" value="AcylCoA_DH/oxidase_NM_dom_sf"/>
</dbReference>
<dbReference type="InterPro" id="IPR037069">
    <property type="entry name" value="AcylCoA_DH/ox_N_sf"/>
</dbReference>
<dbReference type="InterPro" id="IPR036250">
    <property type="entry name" value="AcylCo_DH-like_C"/>
</dbReference>
<keyword evidence="14 24" id="KW-0378">Hydrolase</keyword>
<evidence type="ECO:0000256" key="18">
    <source>
        <dbReference type="ARBA" id="ARBA00022989"/>
    </source>
</evidence>
<dbReference type="InterPro" id="IPR023426">
    <property type="entry name" value="Flap_endonuc"/>
</dbReference>
<feature type="region of interest" description="Disordered" evidence="25">
    <location>
        <begin position="1001"/>
        <end position="1029"/>
    </location>
</feature>
<evidence type="ECO:0000313" key="29">
    <source>
        <dbReference type="EMBL" id="KAK2609635.1"/>
    </source>
</evidence>
<evidence type="ECO:0000256" key="2">
    <source>
        <dbReference type="ARBA" id="ARBA00004141"/>
    </source>
</evidence>
<dbReference type="GO" id="GO:0050660">
    <property type="term" value="F:flavin adenine dinucleotide binding"/>
    <property type="evidence" value="ECO:0007669"/>
    <property type="project" value="InterPro"/>
</dbReference>
<evidence type="ECO:0000256" key="12">
    <source>
        <dbReference type="ARBA" id="ARBA00022759"/>
    </source>
</evidence>
<evidence type="ECO:0000313" key="30">
    <source>
        <dbReference type="Proteomes" id="UP001265746"/>
    </source>
</evidence>
<dbReference type="PRINTS" id="PR00853">
    <property type="entry name" value="XPGRADSUPER"/>
</dbReference>
<dbReference type="InterPro" id="IPR036259">
    <property type="entry name" value="MFS_trans_sf"/>
</dbReference>
<dbReference type="Pfam" id="PF00752">
    <property type="entry name" value="XPG_N"/>
    <property type="match status" value="1"/>
</dbReference>
<dbReference type="Gene3D" id="3.10.120.10">
    <property type="entry name" value="Cytochrome b5-like heme/steroid binding domain"/>
    <property type="match status" value="1"/>
</dbReference>
<dbReference type="SMART" id="SM00484">
    <property type="entry name" value="XPGI"/>
    <property type="match status" value="1"/>
</dbReference>
<keyword evidence="15" id="KW-0274">FAD</keyword>
<comment type="caution">
    <text evidence="29">The sequence shown here is derived from an EMBL/GenBank/DDBJ whole genome shotgun (WGS) entry which is preliminary data.</text>
</comment>
<dbReference type="Gene3D" id="1.20.1250.20">
    <property type="entry name" value="MFS general substrate transporter like domains"/>
    <property type="match status" value="2"/>
</dbReference>
<dbReference type="PROSITE" id="PS00842">
    <property type="entry name" value="XPG_2"/>
    <property type="match status" value="1"/>
</dbReference>
<feature type="transmembrane region" description="Helical" evidence="26">
    <location>
        <begin position="469"/>
        <end position="489"/>
    </location>
</feature>
<dbReference type="Pfam" id="PF02770">
    <property type="entry name" value="Acyl-CoA_dh_M"/>
    <property type="match status" value="1"/>
</dbReference>
<evidence type="ECO:0000256" key="7">
    <source>
        <dbReference type="ARBA" id="ARBA00022630"/>
    </source>
</evidence>
<comment type="cofactor">
    <cofactor evidence="24">
        <name>Mg(2+)</name>
        <dbReference type="ChEBI" id="CHEBI:18420"/>
    </cofactor>
    <text evidence="24">Binds 2 magnesium ions per subunit. They probably participate in the reaction catalyzed by the enzyme. May bind an additional third magnesium ion after substrate binding.</text>
</comment>
<dbReference type="InterPro" id="IPR006084">
    <property type="entry name" value="XPG/Rad2"/>
</dbReference>
<dbReference type="FunFam" id="3.40.50.1010:FF:000003">
    <property type="entry name" value="Flap endonuclease 1"/>
    <property type="match status" value="1"/>
</dbReference>
<dbReference type="InterPro" id="IPR019974">
    <property type="entry name" value="XPG_CS"/>
</dbReference>
<evidence type="ECO:0000256" key="25">
    <source>
        <dbReference type="SAM" id="MobiDB-lite"/>
    </source>
</evidence>
<dbReference type="PANTHER" id="PTHR43791:SF91">
    <property type="entry name" value="MAJOR FACILITATOR SUPERFAMILY (MFS) PROFILE DOMAIN-CONTAINING PROTEIN-RELATED"/>
    <property type="match status" value="1"/>
</dbReference>
<dbReference type="InterPro" id="IPR009075">
    <property type="entry name" value="AcylCo_DH/oxidase_C"/>
</dbReference>
<dbReference type="EC" id="3.1.-.-" evidence="24"/>
<evidence type="ECO:0000256" key="20">
    <source>
        <dbReference type="ARBA" id="ARBA00023136"/>
    </source>
</evidence>
<feature type="transmembrane region" description="Helical" evidence="26">
    <location>
        <begin position="171"/>
        <end position="196"/>
    </location>
</feature>
<dbReference type="GO" id="GO:0005730">
    <property type="term" value="C:nucleolus"/>
    <property type="evidence" value="ECO:0007669"/>
    <property type="project" value="UniProtKB-SubCell"/>
</dbReference>
<dbReference type="PROSITE" id="PS00841">
    <property type="entry name" value="XPG_1"/>
    <property type="match status" value="1"/>
</dbReference>
<dbReference type="Gene3D" id="2.40.110.10">
    <property type="entry name" value="Butyryl-CoA Dehydrogenase, subunit A, domain 2"/>
    <property type="match status" value="1"/>
</dbReference>
<dbReference type="InterPro" id="IPR029060">
    <property type="entry name" value="PIN-like_dom_sf"/>
</dbReference>
<comment type="cofactor">
    <cofactor evidence="1">
        <name>FAD</name>
        <dbReference type="ChEBI" id="CHEBI:57692"/>
    </cofactor>
</comment>
<comment type="function">
    <text evidence="24">Structure-specific nuclease with 5'-flap endonuclease and 5'-3' exonuclease activities involved in DNA replication and repair. During DNA replication, cleaves the 5'-overhanging flap structure that is generated by displacement synthesis when DNA polymerase encounters the 5'-end of a downstream Okazaki fragment. It enters the flap from the 5'-end and then tracks to cleave the flap base, leaving a nick for ligation. Also involved in the long patch base excision repair (LP-BER) pathway, by cleaving within the apurinic/apyrimidinic (AP) site-terminated flap. Acts as a genome stabilization factor that prevents flaps from equilibrating into structures that lead to duplications and deletions. Also possesses 5'-3' exonuclease activity on nicked or gapped double-stranded DNA, and exhibits RNase H activity. Also involved in replication and repair of rDNA and in repairing mitochondrial DNA.</text>
</comment>
<dbReference type="SUPFAM" id="SSF47807">
    <property type="entry name" value="5' to 3' exonuclease, C-terminal subdomain"/>
    <property type="match status" value="1"/>
</dbReference>
<dbReference type="Pfam" id="PF00867">
    <property type="entry name" value="XPG_I"/>
    <property type="match status" value="1"/>
</dbReference>
<keyword evidence="6 24" id="KW-0597">Phosphoprotein</keyword>
<dbReference type="PROSITE" id="PS50850">
    <property type="entry name" value="MFS"/>
    <property type="match status" value="1"/>
</dbReference>
<feature type="domain" description="Major facilitator superfamily (MFS) profile" evidence="28">
    <location>
        <begin position="81"/>
        <end position="494"/>
    </location>
</feature>
<dbReference type="SMART" id="SM00279">
    <property type="entry name" value="HhH2"/>
    <property type="match status" value="1"/>
</dbReference>
<proteinExistence type="inferred from homology"/>
<dbReference type="HAMAP" id="MF_00614">
    <property type="entry name" value="Fen"/>
    <property type="match status" value="1"/>
</dbReference>
<dbReference type="GO" id="GO:0016020">
    <property type="term" value="C:membrane"/>
    <property type="evidence" value="ECO:0007669"/>
    <property type="project" value="UniProtKB-SubCell"/>
</dbReference>
<evidence type="ECO:0000256" key="6">
    <source>
        <dbReference type="ARBA" id="ARBA00022553"/>
    </source>
</evidence>
<feature type="transmembrane region" description="Helical" evidence="26">
    <location>
        <begin position="79"/>
        <end position="99"/>
    </location>
</feature>
<dbReference type="InterPro" id="IPR006086">
    <property type="entry name" value="XPG-I_dom"/>
</dbReference>
<dbReference type="CDD" id="cd09867">
    <property type="entry name" value="PIN_FEN1"/>
    <property type="match status" value="1"/>
</dbReference>
<dbReference type="Gene3D" id="3.40.50.1010">
    <property type="entry name" value="5'-nuclease"/>
    <property type="match status" value="1"/>
</dbReference>
<dbReference type="GO" id="GO:0008409">
    <property type="term" value="F:5'-3' exonuclease activity"/>
    <property type="evidence" value="ECO:0007669"/>
    <property type="project" value="UniProtKB-UniRule"/>
</dbReference>
<comment type="similarity">
    <text evidence="4">Belongs to the acyl-CoA dehydrogenase family.</text>
</comment>
<comment type="subcellular location">
    <subcellularLocation>
        <location evidence="2">Membrane</location>
        <topology evidence="2">Multi-pass membrane protein</topology>
    </subcellularLocation>
    <subcellularLocation>
        <location evidence="3 24">Mitochondrion</location>
    </subcellularLocation>
    <subcellularLocation>
        <location evidence="24">Nucleus</location>
        <location evidence="24">Nucleolus</location>
    </subcellularLocation>
    <subcellularLocation>
        <location evidence="24">Nucleus</location>
        <location evidence="24">Nucleoplasm</location>
    </subcellularLocation>
    <text evidence="24">Resides mostly in the nucleoli and relocalizes to the nucleoplasm upon DNA damage.</text>
</comment>
<evidence type="ECO:0000256" key="8">
    <source>
        <dbReference type="ARBA" id="ARBA00022692"/>
    </source>
</evidence>
<dbReference type="InterPro" id="IPR013786">
    <property type="entry name" value="AcylCoA_DH/ox_N"/>
</dbReference>
<keyword evidence="12 24" id="KW-0255">Endonuclease</keyword>
<evidence type="ECO:0000256" key="9">
    <source>
        <dbReference type="ARBA" id="ARBA00022705"/>
    </source>
</evidence>
<feature type="transmembrane region" description="Helical" evidence="26">
    <location>
        <begin position="119"/>
        <end position="140"/>
    </location>
</feature>
<dbReference type="Pfam" id="PF00441">
    <property type="entry name" value="Acyl-CoA_dh_1"/>
    <property type="match status" value="1"/>
</dbReference>
<keyword evidence="22 24" id="KW-0539">Nucleus</keyword>
<accession>A0AAD9SJB3</accession>
<keyword evidence="7" id="KW-0285">Flavoprotein</keyword>
<dbReference type="GO" id="GO:0000287">
    <property type="term" value="F:magnesium ion binding"/>
    <property type="evidence" value="ECO:0007669"/>
    <property type="project" value="UniProtKB-UniRule"/>
</dbReference>
<feature type="transmembrane region" description="Helical" evidence="26">
    <location>
        <begin position="311"/>
        <end position="329"/>
    </location>
</feature>
<evidence type="ECO:0000256" key="24">
    <source>
        <dbReference type="HAMAP-Rule" id="MF_03140"/>
    </source>
</evidence>
<keyword evidence="13 24" id="KW-0227">DNA damage</keyword>
<keyword evidence="9 24" id="KW-0235">DNA replication</keyword>
<feature type="transmembrane region" description="Helical" evidence="26">
    <location>
        <begin position="376"/>
        <end position="396"/>
    </location>
</feature>
<feature type="transmembrane region" description="Helical" evidence="26">
    <location>
        <begin position="208"/>
        <end position="228"/>
    </location>
</feature>
<feature type="transmembrane region" description="Helical" evidence="26">
    <location>
        <begin position="147"/>
        <end position="165"/>
    </location>
</feature>
<evidence type="ECO:0000256" key="4">
    <source>
        <dbReference type="ARBA" id="ARBA00009347"/>
    </source>
</evidence>
<protein>
    <recommendedName>
        <fullName evidence="24">Flap endonuclease 1</fullName>
        <shortName evidence="24">FEN-1</shortName>
        <ecNumber evidence="24">3.1.-.-</ecNumber>
    </recommendedName>
    <alternativeName>
        <fullName evidence="24">Flap structure-specific endonuclease 1</fullName>
    </alternativeName>
</protein>
<comment type="similarity">
    <text evidence="23 24">Belongs to the XPG/RAD2 endonuclease family. FEN1 subfamily.</text>
</comment>
<evidence type="ECO:0000256" key="14">
    <source>
        <dbReference type="ARBA" id="ARBA00022801"/>
    </source>
</evidence>
<dbReference type="InterPro" id="IPR001199">
    <property type="entry name" value="Cyt_B5-like_heme/steroid-bd"/>
</dbReference>
<dbReference type="Gene3D" id="1.20.140.10">
    <property type="entry name" value="Butyryl-CoA Dehydrogenase, subunit A, domain 3"/>
    <property type="match status" value="1"/>
</dbReference>
<dbReference type="PANTHER" id="PTHR43791">
    <property type="entry name" value="PERMEASE-RELATED"/>
    <property type="match status" value="1"/>
</dbReference>
<evidence type="ECO:0000256" key="22">
    <source>
        <dbReference type="ARBA" id="ARBA00023242"/>
    </source>
</evidence>
<dbReference type="InterPro" id="IPR046373">
    <property type="entry name" value="Acyl-CoA_Oxase/DH_mid-dom_sf"/>
</dbReference>
<evidence type="ECO:0000256" key="21">
    <source>
        <dbReference type="ARBA" id="ARBA00023204"/>
    </source>
</evidence>
<dbReference type="SUPFAM" id="SSF47203">
    <property type="entry name" value="Acyl-CoA dehydrogenase C-terminal domain-like"/>
    <property type="match status" value="1"/>
</dbReference>
<gene>
    <name evidence="29" type="ORF">N8I77_003128</name>
</gene>
<dbReference type="EMBL" id="JAUJFL010000002">
    <property type="protein sequence ID" value="KAK2609635.1"/>
    <property type="molecule type" value="Genomic_DNA"/>
</dbReference>
<dbReference type="InterPro" id="IPR006085">
    <property type="entry name" value="XPG_DNA_repair_N"/>
</dbReference>
<keyword evidence="11 24" id="KW-0479">Metal-binding</keyword>
<evidence type="ECO:0000256" key="5">
    <source>
        <dbReference type="ARBA" id="ARBA00022448"/>
    </source>
</evidence>
<reference evidence="29" key="1">
    <citation type="submission" date="2023-06" db="EMBL/GenBank/DDBJ databases">
        <authorList>
            <person name="Noh H."/>
        </authorList>
    </citation>
    <scope>NUCLEOTIDE SEQUENCE</scope>
    <source>
        <strain evidence="29">DUCC20226</strain>
    </source>
</reference>
<evidence type="ECO:0000256" key="15">
    <source>
        <dbReference type="ARBA" id="ARBA00022827"/>
    </source>
</evidence>
<dbReference type="SMART" id="SM00485">
    <property type="entry name" value="XPGN"/>
    <property type="match status" value="1"/>
</dbReference>
<feature type="compositionally biased region" description="Low complexity" evidence="25">
    <location>
        <begin position="1015"/>
        <end position="1029"/>
    </location>
</feature>
<evidence type="ECO:0000259" key="27">
    <source>
        <dbReference type="PROSITE" id="PS50255"/>
    </source>
</evidence>
<keyword evidence="17 24" id="KW-0460">Magnesium</keyword>
<evidence type="ECO:0000256" key="26">
    <source>
        <dbReference type="SAM" id="Phobius"/>
    </source>
</evidence>
<dbReference type="FunFam" id="1.20.1250.20:FF:000034">
    <property type="entry name" value="MFS general substrate transporter"/>
    <property type="match status" value="1"/>
</dbReference>
<dbReference type="GO" id="GO:0043137">
    <property type="term" value="P:DNA replication, removal of RNA primer"/>
    <property type="evidence" value="ECO:0007669"/>
    <property type="project" value="UniProtKB-UniRule"/>
</dbReference>
<dbReference type="SUPFAM" id="SSF55856">
    <property type="entry name" value="Cytochrome b5-like heme/steroid binding domain"/>
    <property type="match status" value="1"/>
</dbReference>
<dbReference type="InterPro" id="IPR036279">
    <property type="entry name" value="5-3_exonuclease_C_sf"/>
</dbReference>
<name>A0AAD9SJB3_PHOAM</name>
<dbReference type="GO" id="GO:0005739">
    <property type="term" value="C:mitochondrion"/>
    <property type="evidence" value="ECO:0007669"/>
    <property type="project" value="UniProtKB-SubCell"/>
</dbReference>
<evidence type="ECO:0000256" key="13">
    <source>
        <dbReference type="ARBA" id="ARBA00022763"/>
    </source>
</evidence>
<evidence type="ECO:0000256" key="23">
    <source>
        <dbReference type="ARBA" id="ARBA00034726"/>
    </source>
</evidence>
<keyword evidence="16 24" id="KW-0269">Exonuclease</keyword>
<keyword evidence="10 24" id="KW-0540">Nuclease</keyword>
<dbReference type="FunFam" id="1.10.150.20:FF:000009">
    <property type="entry name" value="Flap endonuclease 1"/>
    <property type="match status" value="1"/>
</dbReference>
<evidence type="ECO:0000259" key="28">
    <source>
        <dbReference type="PROSITE" id="PS50850"/>
    </source>
</evidence>
<keyword evidence="30" id="KW-1185">Reference proteome</keyword>
<evidence type="ECO:0000256" key="11">
    <source>
        <dbReference type="ARBA" id="ARBA00022723"/>
    </source>
</evidence>
<evidence type="ECO:0000256" key="19">
    <source>
        <dbReference type="ARBA" id="ARBA00023128"/>
    </source>
</evidence>
<dbReference type="InterPro" id="IPR008918">
    <property type="entry name" value="HhH2"/>
</dbReference>
<evidence type="ECO:0000256" key="16">
    <source>
        <dbReference type="ARBA" id="ARBA00022839"/>
    </source>
</evidence>
<dbReference type="FunFam" id="1.20.1250.20:FF:000068">
    <property type="entry name" value="MFS general substrate transporter"/>
    <property type="match status" value="1"/>
</dbReference>
<dbReference type="Pfam" id="PF00173">
    <property type="entry name" value="Cyt-b5"/>
    <property type="match status" value="1"/>
</dbReference>
<feature type="compositionally biased region" description="Basic and acidic residues" evidence="25">
    <location>
        <begin position="880"/>
        <end position="908"/>
    </location>
</feature>
<dbReference type="CDD" id="cd09907">
    <property type="entry name" value="H3TH_FEN1-Euk"/>
    <property type="match status" value="1"/>
</dbReference>
<dbReference type="GO" id="GO:0006284">
    <property type="term" value="P:base-excision repair"/>
    <property type="evidence" value="ECO:0007669"/>
    <property type="project" value="UniProtKB-UniRule"/>
</dbReference>
<feature type="transmembrane region" description="Helical" evidence="26">
    <location>
        <begin position="240"/>
        <end position="262"/>
    </location>
</feature>
<keyword evidence="19 24" id="KW-0496">Mitochondrion</keyword>
<feature type="transmembrane region" description="Helical" evidence="26">
    <location>
        <begin position="349"/>
        <end position="369"/>
    </location>
</feature>
<evidence type="ECO:0000256" key="1">
    <source>
        <dbReference type="ARBA" id="ARBA00001974"/>
    </source>
</evidence>
<dbReference type="InterPro" id="IPR036400">
    <property type="entry name" value="Cyt_B5-like_heme/steroid_sf"/>
</dbReference>
<dbReference type="GO" id="GO:0017108">
    <property type="term" value="F:5'-flap endonuclease activity"/>
    <property type="evidence" value="ECO:0007669"/>
    <property type="project" value="UniProtKB-UniRule"/>
</dbReference>
<keyword evidence="5" id="KW-0813">Transport</keyword>